<dbReference type="InterPro" id="IPR001721">
    <property type="entry name" value="TD_ACT-like"/>
</dbReference>
<dbReference type="Pfam" id="PF00291">
    <property type="entry name" value="PALP"/>
    <property type="match status" value="1"/>
</dbReference>
<comment type="caution">
    <text evidence="14">The sequence shown here is derived from an EMBL/GenBank/DDBJ whole genome shotgun (WGS) entry which is preliminary data.</text>
</comment>
<dbReference type="GO" id="GO:0004794">
    <property type="term" value="F:threonine deaminase activity"/>
    <property type="evidence" value="ECO:0007669"/>
    <property type="project" value="UniProtKB-EC"/>
</dbReference>
<keyword evidence="6 12" id="KW-0028">Amino-acid biosynthesis</keyword>
<dbReference type="NCBIfam" id="NF006390">
    <property type="entry name" value="PRK08639.1"/>
    <property type="match status" value="1"/>
</dbReference>
<dbReference type="InterPro" id="IPR000634">
    <property type="entry name" value="Ser/Thr_deHydtase_PyrdxlP-BS"/>
</dbReference>
<organism evidence="14 15">
    <name type="scientific">Chryseobacterium herbae</name>
    <dbReference type="NCBI Taxonomy" id="2976476"/>
    <lineage>
        <taxon>Bacteria</taxon>
        <taxon>Pseudomonadati</taxon>
        <taxon>Bacteroidota</taxon>
        <taxon>Flavobacteriia</taxon>
        <taxon>Flavobacteriales</taxon>
        <taxon>Weeksellaceae</taxon>
        <taxon>Chryseobacterium group</taxon>
        <taxon>Chryseobacterium</taxon>
    </lineage>
</organism>
<evidence type="ECO:0000256" key="3">
    <source>
        <dbReference type="ARBA" id="ARBA00004810"/>
    </source>
</evidence>
<dbReference type="SUPFAM" id="SSF53686">
    <property type="entry name" value="Tryptophan synthase beta subunit-like PLP-dependent enzymes"/>
    <property type="match status" value="1"/>
</dbReference>
<gene>
    <name evidence="12 14" type="primary">ilvA</name>
    <name evidence="14" type="ORF">N0B48_03085</name>
</gene>
<comment type="similarity">
    <text evidence="4 12">Belongs to the serine/threonine dehydratase family.</text>
</comment>
<evidence type="ECO:0000256" key="1">
    <source>
        <dbReference type="ARBA" id="ARBA00001274"/>
    </source>
</evidence>
<keyword evidence="9 12" id="KW-0456">Lyase</keyword>
<evidence type="ECO:0000256" key="2">
    <source>
        <dbReference type="ARBA" id="ARBA00001933"/>
    </source>
</evidence>
<dbReference type="SUPFAM" id="SSF55021">
    <property type="entry name" value="ACT-like"/>
    <property type="match status" value="1"/>
</dbReference>
<evidence type="ECO:0000256" key="8">
    <source>
        <dbReference type="ARBA" id="ARBA00022898"/>
    </source>
</evidence>
<evidence type="ECO:0000256" key="6">
    <source>
        <dbReference type="ARBA" id="ARBA00022605"/>
    </source>
</evidence>
<dbReference type="PROSITE" id="PS51672">
    <property type="entry name" value="ACT_LIKE"/>
    <property type="match status" value="1"/>
</dbReference>
<comment type="cofactor">
    <cofactor evidence="2 12">
        <name>pyridoxal 5'-phosphate</name>
        <dbReference type="ChEBI" id="CHEBI:597326"/>
    </cofactor>
</comment>
<evidence type="ECO:0000313" key="14">
    <source>
        <dbReference type="EMBL" id="MCT2560872.1"/>
    </source>
</evidence>
<sequence length="418" mass="45866">MEETYPSVLDNVYKAAKRLRNVVVRTPLAINNHLSGIYNAKISFKREDLQQVRSYKIRGAYNKMAVMSPESLAKGVVCASAGNHAQGVAFACSTMKVKGTIFMPLPTPGQKLEQVKMFGGDDIDIVLYGDTFDEAKDAALKFCKENQGIFIHPFDDQDIINGQATAALEILEQSDEPIDYLFLPVGGGGLAAGVCSVFRELSPHTKIIGVEPSAAASMKKALEKGKPVLLEKISRFVDGAAVQKVGDLNFELCKNVLHDMALVDEGMVCETILSLYNKDAVVVEPAGALSVAALGKYKDQIKGKNVVCIISGSNNDITRMEEIKEKALLYAGLKHYFLVRFAQRPGALKTFVMNVLGPNDDITFFEYTQKNSKEKGIAVLGIGLRDSEDFTPLLNNMKKYDFFVNYLNNDPALMNLLI</sequence>
<evidence type="ECO:0000256" key="5">
    <source>
        <dbReference type="ARBA" id="ARBA00011881"/>
    </source>
</evidence>
<name>A0ABT2IPX7_9FLAO</name>
<evidence type="ECO:0000256" key="12">
    <source>
        <dbReference type="RuleBase" id="RU362012"/>
    </source>
</evidence>
<comment type="pathway">
    <text evidence="3 12">Amino-acid biosynthesis; L-isoleucine biosynthesis; 2-oxobutanoate from L-threonine: step 1/1.</text>
</comment>
<protein>
    <recommendedName>
        <fullName evidence="12">L-threonine dehydratase</fullName>
        <ecNumber evidence="12">4.3.1.19</ecNumber>
    </recommendedName>
    <alternativeName>
        <fullName evidence="12">Threonine deaminase</fullName>
    </alternativeName>
</protein>
<dbReference type="PANTHER" id="PTHR48078">
    <property type="entry name" value="THREONINE DEHYDRATASE, MITOCHONDRIAL-RELATED"/>
    <property type="match status" value="1"/>
</dbReference>
<proteinExistence type="inferred from homology"/>
<dbReference type="InterPro" id="IPR011820">
    <property type="entry name" value="IlvA"/>
</dbReference>
<reference evidence="14 15" key="1">
    <citation type="submission" date="2022-09" db="EMBL/GenBank/DDBJ databases">
        <title>Chryseobacterium oleae sp.nov., isolated from the inter-root soil of Pyrola calliantha H. Andr. in Tibet.</title>
        <authorList>
            <person name="Li Z."/>
        </authorList>
    </citation>
    <scope>NUCLEOTIDE SEQUENCE [LARGE SCALE GENOMIC DNA]</scope>
    <source>
        <strain evidence="15">pc1-10</strain>
    </source>
</reference>
<dbReference type="Proteomes" id="UP001525566">
    <property type="component" value="Unassembled WGS sequence"/>
</dbReference>
<comment type="catalytic activity">
    <reaction evidence="1 12">
        <text>L-threonine = 2-oxobutanoate + NH4(+)</text>
        <dbReference type="Rhea" id="RHEA:22108"/>
        <dbReference type="ChEBI" id="CHEBI:16763"/>
        <dbReference type="ChEBI" id="CHEBI:28938"/>
        <dbReference type="ChEBI" id="CHEBI:57926"/>
        <dbReference type="EC" id="4.3.1.19"/>
    </reaction>
</comment>
<keyword evidence="7 12" id="KW-0412">Isoleucine biosynthesis</keyword>
<evidence type="ECO:0000256" key="4">
    <source>
        <dbReference type="ARBA" id="ARBA00010869"/>
    </source>
</evidence>
<keyword evidence="8 12" id="KW-0663">Pyridoxal phosphate</keyword>
<evidence type="ECO:0000256" key="10">
    <source>
        <dbReference type="ARBA" id="ARBA00023304"/>
    </source>
</evidence>
<comment type="subunit">
    <text evidence="5 12">Homotetramer.</text>
</comment>
<dbReference type="Gene3D" id="3.40.50.1100">
    <property type="match status" value="2"/>
</dbReference>
<accession>A0ABT2IPX7</accession>
<dbReference type="InterPro" id="IPR038110">
    <property type="entry name" value="TD_ACT-like_sf"/>
</dbReference>
<evidence type="ECO:0000256" key="7">
    <source>
        <dbReference type="ARBA" id="ARBA00022624"/>
    </source>
</evidence>
<evidence type="ECO:0000256" key="9">
    <source>
        <dbReference type="ARBA" id="ARBA00023239"/>
    </source>
</evidence>
<feature type="domain" description="ACT-like" evidence="13">
    <location>
        <begin position="335"/>
        <end position="409"/>
    </location>
</feature>
<evidence type="ECO:0000256" key="11">
    <source>
        <dbReference type="ARBA" id="ARBA00025527"/>
    </source>
</evidence>
<dbReference type="Gene3D" id="3.40.1020.10">
    <property type="entry name" value="Biosynthetic Threonine Deaminase, Domain 3"/>
    <property type="match status" value="1"/>
</dbReference>
<dbReference type="Pfam" id="PF00585">
    <property type="entry name" value="Thr_dehydrat_C"/>
    <property type="match status" value="1"/>
</dbReference>
<keyword evidence="15" id="KW-1185">Reference proteome</keyword>
<keyword evidence="10 12" id="KW-0100">Branched-chain amino acid biosynthesis</keyword>
<dbReference type="CDD" id="cd01562">
    <property type="entry name" value="Thr-dehyd"/>
    <property type="match status" value="1"/>
</dbReference>
<dbReference type="InterPro" id="IPR050147">
    <property type="entry name" value="Ser/Thr_Dehydratase"/>
</dbReference>
<evidence type="ECO:0000259" key="13">
    <source>
        <dbReference type="PROSITE" id="PS51672"/>
    </source>
</evidence>
<comment type="function">
    <text evidence="11 12">Catalyzes the anaerobic formation of alpha-ketobutyrate and ammonia from threonine in a two-step reaction. The first step involved a dehydration of threonine and a production of enamine intermediates (aminocrotonate), which tautomerizes to its imine form (iminobutyrate). Both intermediates are unstable and short-lived. The second step is the nonenzymatic hydrolysis of the enamine/imine intermediates to form 2-ketobutyrate and free ammonia. In the low water environment of the cell, the second step is accelerated by RidA.</text>
</comment>
<dbReference type="InterPro" id="IPR036052">
    <property type="entry name" value="TrpB-like_PALP_sf"/>
</dbReference>
<dbReference type="InterPro" id="IPR045865">
    <property type="entry name" value="ACT-like_dom_sf"/>
</dbReference>
<dbReference type="RefSeq" id="WP_259836680.1">
    <property type="nucleotide sequence ID" value="NZ_JAOAMU010000001.1"/>
</dbReference>
<dbReference type="EC" id="4.3.1.19" evidence="12"/>
<dbReference type="PROSITE" id="PS00165">
    <property type="entry name" value="DEHYDRATASE_SER_THR"/>
    <property type="match status" value="1"/>
</dbReference>
<dbReference type="PANTHER" id="PTHR48078:SF11">
    <property type="entry name" value="THREONINE DEHYDRATASE, MITOCHONDRIAL"/>
    <property type="match status" value="1"/>
</dbReference>
<dbReference type="InterPro" id="IPR001926">
    <property type="entry name" value="TrpB-like_PALP"/>
</dbReference>
<dbReference type="NCBIfam" id="TIGR02079">
    <property type="entry name" value="THD1"/>
    <property type="match status" value="1"/>
</dbReference>
<evidence type="ECO:0000313" key="15">
    <source>
        <dbReference type="Proteomes" id="UP001525566"/>
    </source>
</evidence>
<dbReference type="EMBL" id="JAOAMU010000001">
    <property type="protein sequence ID" value="MCT2560872.1"/>
    <property type="molecule type" value="Genomic_DNA"/>
</dbReference>